<dbReference type="InterPro" id="IPR001444">
    <property type="entry name" value="Flag_bb_rod_N"/>
</dbReference>
<dbReference type="InterPro" id="IPR019776">
    <property type="entry name" value="Flagellar_basal_body_rod_CS"/>
</dbReference>
<dbReference type="InterPro" id="IPR053967">
    <property type="entry name" value="LlgE_F_G-like_D1"/>
</dbReference>
<dbReference type="Pfam" id="PF22692">
    <property type="entry name" value="LlgE_F_G_D1"/>
    <property type="match status" value="1"/>
</dbReference>
<keyword evidence="12" id="KW-0282">Flagellum</keyword>
<dbReference type="RefSeq" id="WP_244023113.1">
    <property type="nucleotide sequence ID" value="NZ_JALHLF010000095.1"/>
</dbReference>
<evidence type="ECO:0000313" key="12">
    <source>
        <dbReference type="EMBL" id="MCJ2184355.1"/>
    </source>
</evidence>
<gene>
    <name evidence="12" type="primary">flgG</name>
    <name evidence="12" type="ORF">MTR62_16890</name>
</gene>
<feature type="domain" description="Flagellar basal body rod protein N-terminal" evidence="9">
    <location>
        <begin position="6"/>
        <end position="36"/>
    </location>
</feature>
<organism evidence="12 13">
    <name type="scientific">Novosphingobium organovorum</name>
    <dbReference type="NCBI Taxonomy" id="2930092"/>
    <lineage>
        <taxon>Bacteria</taxon>
        <taxon>Pseudomonadati</taxon>
        <taxon>Pseudomonadota</taxon>
        <taxon>Alphaproteobacteria</taxon>
        <taxon>Sphingomonadales</taxon>
        <taxon>Sphingomonadaceae</taxon>
        <taxon>Novosphingobium</taxon>
    </lineage>
</organism>
<name>A0ABT0BH51_9SPHN</name>
<evidence type="ECO:0000256" key="4">
    <source>
        <dbReference type="ARBA" id="ARBA00023143"/>
    </source>
</evidence>
<evidence type="ECO:0000256" key="7">
    <source>
        <dbReference type="NCBIfam" id="TIGR02488"/>
    </source>
</evidence>
<dbReference type="SUPFAM" id="SSF117143">
    <property type="entry name" value="Flagellar hook protein flgE"/>
    <property type="match status" value="1"/>
</dbReference>
<evidence type="ECO:0000256" key="8">
    <source>
        <dbReference type="RuleBase" id="RU362116"/>
    </source>
</evidence>
<dbReference type="PANTHER" id="PTHR30435">
    <property type="entry name" value="FLAGELLAR PROTEIN"/>
    <property type="match status" value="1"/>
</dbReference>
<comment type="similarity">
    <text evidence="2 8">Belongs to the flagella basal body rod proteins family.</text>
</comment>
<dbReference type="InterPro" id="IPR012834">
    <property type="entry name" value="FlgG_G_neg"/>
</dbReference>
<dbReference type="PROSITE" id="PS00588">
    <property type="entry name" value="FLAGELLA_BB_ROD"/>
    <property type="match status" value="1"/>
</dbReference>
<comment type="subunit">
    <text evidence="5 8">The basal body constitutes a major portion of the flagellar organelle and consists of four rings (L,P,S, and M) mounted on a central rod. The rod consists of about 26 subunits of FlgG in the distal portion, and FlgB, FlgC and FlgF are thought to build up the proximal portion of the rod with about 6 subunits each.</text>
</comment>
<evidence type="ECO:0000256" key="5">
    <source>
        <dbReference type="ARBA" id="ARBA00025933"/>
    </source>
</evidence>
<dbReference type="InterPro" id="IPR010930">
    <property type="entry name" value="Flg_bb/hook_C_dom"/>
</dbReference>
<dbReference type="Pfam" id="PF00460">
    <property type="entry name" value="Flg_bb_rod"/>
    <property type="match status" value="1"/>
</dbReference>
<dbReference type="Pfam" id="PF06429">
    <property type="entry name" value="Flg_bbr_C"/>
    <property type="match status" value="1"/>
</dbReference>
<dbReference type="NCBIfam" id="TIGR03506">
    <property type="entry name" value="FlgEFG_subfam"/>
    <property type="match status" value="2"/>
</dbReference>
<sequence length="262" mass="27297">MPSSALQVARTGLEAQDTRMRVIANNLANVSTTAFKRDRANFATLAYQDARVAGAASSNETTYATGLNLGTGVGVQSTTRMETQGSLQTTGNSLDLALDGDGYFQVTLPGGQLAYTRAGNFTRSSEGVLVTSQGYALEPSITIPEGATSITISEDGTVSAQLAGQSAPSELGQITVATFTNPSGLQAASDNFLLETAASGAAQVGVAGQEGRGQIRQGMLEASNVNIVEELVDMIETQRAYEINSKMISAVDEMLRNANQTL</sequence>
<keyword evidence="13" id="KW-1185">Reference proteome</keyword>
<evidence type="ECO:0000256" key="6">
    <source>
        <dbReference type="ARBA" id="ARBA00032912"/>
    </source>
</evidence>
<evidence type="ECO:0000256" key="2">
    <source>
        <dbReference type="ARBA" id="ARBA00009677"/>
    </source>
</evidence>
<comment type="caution">
    <text evidence="12">The sequence shown here is derived from an EMBL/GenBank/DDBJ whole genome shotgun (WGS) entry which is preliminary data.</text>
</comment>
<dbReference type="NCBIfam" id="TIGR02488">
    <property type="entry name" value="flgG_G_neg"/>
    <property type="match status" value="1"/>
</dbReference>
<comment type="subcellular location">
    <subcellularLocation>
        <location evidence="1 8">Bacterial flagellum basal body</location>
    </subcellularLocation>
</comment>
<evidence type="ECO:0000259" key="11">
    <source>
        <dbReference type="Pfam" id="PF22692"/>
    </source>
</evidence>
<evidence type="ECO:0000259" key="10">
    <source>
        <dbReference type="Pfam" id="PF06429"/>
    </source>
</evidence>
<feature type="domain" description="Flagellar basal-body/hook protein C-terminal" evidence="10">
    <location>
        <begin position="216"/>
        <end position="260"/>
    </location>
</feature>
<feature type="domain" description="Flagellar hook protein FlgE/F/G-like D1" evidence="11">
    <location>
        <begin position="97"/>
        <end position="160"/>
    </location>
</feature>
<protein>
    <recommendedName>
        <fullName evidence="3 7">Flagellar basal-body rod protein FlgG</fullName>
    </recommendedName>
    <alternativeName>
        <fullName evidence="6 8">Distal rod protein</fullName>
    </alternativeName>
</protein>
<reference evidence="12" key="1">
    <citation type="submission" date="2022-03" db="EMBL/GenBank/DDBJ databases">
        <title>Identification of a novel bacterium isolated from mangrove sediments.</title>
        <authorList>
            <person name="Pan X."/>
        </authorList>
    </citation>
    <scope>NUCLEOTIDE SEQUENCE</scope>
    <source>
        <strain evidence="12">B1949</strain>
    </source>
</reference>
<dbReference type="InterPro" id="IPR020013">
    <property type="entry name" value="Flagellar_FlgE/F/G"/>
</dbReference>
<evidence type="ECO:0000313" key="13">
    <source>
        <dbReference type="Proteomes" id="UP001162881"/>
    </source>
</evidence>
<keyword evidence="12" id="KW-0969">Cilium</keyword>
<keyword evidence="4 8" id="KW-0975">Bacterial flagellum</keyword>
<dbReference type="PANTHER" id="PTHR30435:SF19">
    <property type="entry name" value="FLAGELLAR BASAL-BODY ROD PROTEIN FLGG"/>
    <property type="match status" value="1"/>
</dbReference>
<proteinExistence type="inferred from homology"/>
<keyword evidence="12" id="KW-0966">Cell projection</keyword>
<evidence type="ECO:0000259" key="9">
    <source>
        <dbReference type="Pfam" id="PF00460"/>
    </source>
</evidence>
<dbReference type="EMBL" id="JALHLF010000095">
    <property type="protein sequence ID" value="MCJ2184355.1"/>
    <property type="molecule type" value="Genomic_DNA"/>
</dbReference>
<evidence type="ECO:0000256" key="1">
    <source>
        <dbReference type="ARBA" id="ARBA00004117"/>
    </source>
</evidence>
<dbReference type="Proteomes" id="UP001162881">
    <property type="component" value="Unassembled WGS sequence"/>
</dbReference>
<accession>A0ABT0BH51</accession>
<evidence type="ECO:0000256" key="3">
    <source>
        <dbReference type="ARBA" id="ARBA00017948"/>
    </source>
</evidence>
<dbReference type="InterPro" id="IPR037925">
    <property type="entry name" value="FlgE/F/G-like"/>
</dbReference>